<dbReference type="PROSITE" id="PS51782">
    <property type="entry name" value="LYSM"/>
    <property type="match status" value="1"/>
</dbReference>
<evidence type="ECO:0000259" key="1">
    <source>
        <dbReference type="PROSITE" id="PS51782"/>
    </source>
</evidence>
<proteinExistence type="predicted"/>
<dbReference type="PANTHER" id="PTHR20932:SF8">
    <property type="entry name" value="LD22649P"/>
    <property type="match status" value="1"/>
</dbReference>
<dbReference type="Gene3D" id="3.10.350.10">
    <property type="entry name" value="LysM domain"/>
    <property type="match status" value="1"/>
</dbReference>
<dbReference type="OrthoDB" id="538216at2759"/>
<dbReference type="InterPro" id="IPR018392">
    <property type="entry name" value="LysM"/>
</dbReference>
<dbReference type="InterPro" id="IPR045030">
    <property type="entry name" value="LYSM1-4"/>
</dbReference>
<evidence type="ECO:0000313" key="3">
    <source>
        <dbReference type="Proteomes" id="UP000316726"/>
    </source>
</evidence>
<dbReference type="AlphaFoldDB" id="A0A5B8MFE8"/>
<dbReference type="Gene3D" id="1.20.1280.50">
    <property type="match status" value="1"/>
</dbReference>
<dbReference type="Pfam" id="PF01476">
    <property type="entry name" value="LysM"/>
    <property type="match status" value="1"/>
</dbReference>
<sequence>MEVLGQPLVLARVFSYLEWRDLCRAKVVCKAWQSSLSDSALLRERFKFRWGLKGLAGSARREDVKFYESARLSSFVRLHRLARSDTLASIAVRYKVSVSLLKQTNNLSSDGSMYCRKELYVPVQSEDDLLGSQAEIVYSQDCLKDFCVVLRGGNEGEDNTGGRLGERRAGAGDRVDGRRAEFLQNLMAKSLKIDDCEARYYLESCGYEMKQAMREFQADRDWEHNFKRAEEMGSVRRQETSLLSGIISSSKFPKEKLL</sequence>
<dbReference type="EMBL" id="CP031034">
    <property type="protein sequence ID" value="QDZ18020.1"/>
    <property type="molecule type" value="Genomic_DNA"/>
</dbReference>
<dbReference type="Proteomes" id="UP000316726">
    <property type="component" value="Chromosome 1"/>
</dbReference>
<reference evidence="2 3" key="1">
    <citation type="submission" date="2018-07" db="EMBL/GenBank/DDBJ databases">
        <title>The complete nuclear genome of the prasinophyte Chloropicon primus (CCMP1205).</title>
        <authorList>
            <person name="Pombert J.-F."/>
            <person name="Otis C."/>
            <person name="Turmel M."/>
            <person name="Lemieux C."/>
        </authorList>
    </citation>
    <scope>NUCLEOTIDE SEQUENCE [LARGE SCALE GENOMIC DNA]</scope>
    <source>
        <strain evidence="2 3">CCMP1205</strain>
    </source>
</reference>
<dbReference type="PANTHER" id="PTHR20932">
    <property type="entry name" value="LYSM AND PUTATIVE PEPTIDOGLYCAN-BINDING DOMAIN-CONTAINING PROTEIN"/>
    <property type="match status" value="1"/>
</dbReference>
<dbReference type="InterPro" id="IPR001810">
    <property type="entry name" value="F-box_dom"/>
</dbReference>
<dbReference type="InterPro" id="IPR036779">
    <property type="entry name" value="LysM_dom_sf"/>
</dbReference>
<dbReference type="SUPFAM" id="SSF54106">
    <property type="entry name" value="LysM domain"/>
    <property type="match status" value="1"/>
</dbReference>
<gene>
    <name evidence="2" type="ORF">A3770_01p05380</name>
</gene>
<dbReference type="SUPFAM" id="SSF81383">
    <property type="entry name" value="F-box domain"/>
    <property type="match status" value="1"/>
</dbReference>
<dbReference type="InterPro" id="IPR036047">
    <property type="entry name" value="F-box-like_dom_sf"/>
</dbReference>
<feature type="domain" description="LysM" evidence="1">
    <location>
        <begin position="77"/>
        <end position="121"/>
    </location>
</feature>
<protein>
    <recommendedName>
        <fullName evidence="1">LysM domain-containing protein</fullName>
    </recommendedName>
</protein>
<keyword evidence="3" id="KW-1185">Reference proteome</keyword>
<organism evidence="2 3">
    <name type="scientific">Chloropicon primus</name>
    <dbReference type="NCBI Taxonomy" id="1764295"/>
    <lineage>
        <taxon>Eukaryota</taxon>
        <taxon>Viridiplantae</taxon>
        <taxon>Chlorophyta</taxon>
        <taxon>Chloropicophyceae</taxon>
        <taxon>Chloropicales</taxon>
        <taxon>Chloropicaceae</taxon>
        <taxon>Chloropicon</taxon>
    </lineage>
</organism>
<evidence type="ECO:0000313" key="2">
    <source>
        <dbReference type="EMBL" id="QDZ18020.1"/>
    </source>
</evidence>
<dbReference type="Pfam" id="PF12937">
    <property type="entry name" value="F-box-like"/>
    <property type="match status" value="1"/>
</dbReference>
<accession>A0A5B8MFE8</accession>
<name>A0A5B8MFE8_9CHLO</name>
<dbReference type="CDD" id="cd00118">
    <property type="entry name" value="LysM"/>
    <property type="match status" value="1"/>
</dbReference>